<keyword evidence="1" id="KW-0805">Transcription regulation</keyword>
<evidence type="ECO:0000259" key="5">
    <source>
        <dbReference type="PROSITE" id="PS50977"/>
    </source>
</evidence>
<dbReference type="SUPFAM" id="SSF46689">
    <property type="entry name" value="Homeodomain-like"/>
    <property type="match status" value="1"/>
</dbReference>
<dbReference type="Proteomes" id="UP000251995">
    <property type="component" value="Chromosome"/>
</dbReference>
<organism evidence="6 7">
    <name type="scientific">Acidipropionibacterium virtanenii</name>
    <dbReference type="NCBI Taxonomy" id="2057246"/>
    <lineage>
        <taxon>Bacteria</taxon>
        <taxon>Bacillati</taxon>
        <taxon>Actinomycetota</taxon>
        <taxon>Actinomycetes</taxon>
        <taxon>Propionibacteriales</taxon>
        <taxon>Propionibacteriaceae</taxon>
        <taxon>Acidipropionibacterium</taxon>
    </lineage>
</organism>
<dbReference type="PRINTS" id="PR00455">
    <property type="entry name" value="HTHTETR"/>
</dbReference>
<keyword evidence="7" id="KW-1185">Reference proteome</keyword>
<dbReference type="InterPro" id="IPR050109">
    <property type="entry name" value="HTH-type_TetR-like_transc_reg"/>
</dbReference>
<feature type="DNA-binding region" description="H-T-H motif" evidence="4">
    <location>
        <begin position="22"/>
        <end position="41"/>
    </location>
</feature>
<keyword evidence="2 4" id="KW-0238">DNA-binding</keyword>
<evidence type="ECO:0000313" key="6">
    <source>
        <dbReference type="EMBL" id="AXE40102.1"/>
    </source>
</evidence>
<dbReference type="Pfam" id="PF13305">
    <property type="entry name" value="TetR_C_33"/>
    <property type="match status" value="1"/>
</dbReference>
<evidence type="ECO:0000256" key="2">
    <source>
        <dbReference type="ARBA" id="ARBA00023125"/>
    </source>
</evidence>
<dbReference type="PROSITE" id="PS50977">
    <property type="entry name" value="HTH_TETR_2"/>
    <property type="match status" value="1"/>
</dbReference>
<dbReference type="KEGG" id="acij:JS278_02968"/>
<reference evidence="6 7" key="1">
    <citation type="submission" date="2017-12" db="EMBL/GenBank/DDBJ databases">
        <title>The whole genome sequence of the Acidipropionibacterium virtanenii sp. nov. type strain JS278.</title>
        <authorList>
            <person name="Laine P."/>
            <person name="Deptula P."/>
            <person name="Varmanen P."/>
            <person name="Auvinen P."/>
        </authorList>
    </citation>
    <scope>NUCLEOTIDE SEQUENCE [LARGE SCALE GENOMIC DNA]</scope>
    <source>
        <strain evidence="6 7">JS278</strain>
    </source>
</reference>
<dbReference type="InterPro" id="IPR009057">
    <property type="entry name" value="Homeodomain-like_sf"/>
</dbReference>
<dbReference type="AlphaFoldDB" id="A0A344UXV4"/>
<proteinExistence type="predicted"/>
<dbReference type="GO" id="GO:0000976">
    <property type="term" value="F:transcription cis-regulatory region binding"/>
    <property type="evidence" value="ECO:0007669"/>
    <property type="project" value="TreeGrafter"/>
</dbReference>
<evidence type="ECO:0000256" key="1">
    <source>
        <dbReference type="ARBA" id="ARBA00023015"/>
    </source>
</evidence>
<dbReference type="PANTHER" id="PTHR30055:SF243">
    <property type="entry name" value="HTH-TYPE TRANSCRIPTIONAL REGULATOR RV1816"/>
    <property type="match status" value="1"/>
</dbReference>
<keyword evidence="3" id="KW-0804">Transcription</keyword>
<dbReference type="InterPro" id="IPR001647">
    <property type="entry name" value="HTH_TetR"/>
</dbReference>
<dbReference type="SUPFAM" id="SSF48498">
    <property type="entry name" value="Tetracyclin repressor-like, C-terminal domain"/>
    <property type="match status" value="1"/>
</dbReference>
<evidence type="ECO:0000313" key="7">
    <source>
        <dbReference type="Proteomes" id="UP000251995"/>
    </source>
</evidence>
<feature type="domain" description="HTH tetR-type" evidence="5">
    <location>
        <begin position="1"/>
        <end position="59"/>
    </location>
</feature>
<dbReference type="PANTHER" id="PTHR30055">
    <property type="entry name" value="HTH-TYPE TRANSCRIPTIONAL REGULATOR RUTR"/>
    <property type="match status" value="1"/>
</dbReference>
<gene>
    <name evidence="6" type="ORF">JS278_02968</name>
</gene>
<dbReference type="Gene3D" id="1.10.357.10">
    <property type="entry name" value="Tetracycline Repressor, domain 2"/>
    <property type="match status" value="1"/>
</dbReference>
<dbReference type="EMBL" id="CP025198">
    <property type="protein sequence ID" value="AXE40102.1"/>
    <property type="molecule type" value="Genomic_DNA"/>
</dbReference>
<dbReference type="Pfam" id="PF00440">
    <property type="entry name" value="TetR_N"/>
    <property type="match status" value="1"/>
</dbReference>
<dbReference type="InterPro" id="IPR025996">
    <property type="entry name" value="MT1864/Rv1816-like_C"/>
</dbReference>
<dbReference type="InterPro" id="IPR036271">
    <property type="entry name" value="Tet_transcr_reg_TetR-rel_C_sf"/>
</dbReference>
<accession>A0A344UXV4</accession>
<dbReference type="GO" id="GO:0003700">
    <property type="term" value="F:DNA-binding transcription factor activity"/>
    <property type="evidence" value="ECO:0007669"/>
    <property type="project" value="TreeGrafter"/>
</dbReference>
<name>A0A344UXV4_9ACTN</name>
<protein>
    <submittedName>
        <fullName evidence="6">Putative HTH-type transcriptional regulator</fullName>
    </submittedName>
</protein>
<evidence type="ECO:0000256" key="4">
    <source>
        <dbReference type="PROSITE-ProRule" id="PRU00335"/>
    </source>
</evidence>
<evidence type="ECO:0000256" key="3">
    <source>
        <dbReference type="ARBA" id="ARBA00023163"/>
    </source>
</evidence>
<sequence length="212" mass="22497">MTEGILRAGRAQLAERGADKLSLREIARELGVASSAVYRYVSSRDELLTILLIDSFTDLANTVDAALDGSESSPAGQLRTLAESMRAWALEHPAQWALLYGSPVAGYSAPETTVSSGIRVMRRVAEILAQGSRSASASGLSAGYEKALRDAIEETDLDMDPSTLAEALVAWMSLVGVISGEVFGQLGAALAAFGQESLDQELRSICQRFALS</sequence>